<keyword evidence="6" id="KW-0675">Receptor</keyword>
<evidence type="ECO:0000256" key="3">
    <source>
        <dbReference type="ARBA" id="ARBA00023136"/>
    </source>
</evidence>
<dbReference type="PANTHER" id="PTHR40980">
    <property type="entry name" value="PLUG DOMAIN-CONTAINING PROTEIN"/>
    <property type="match status" value="1"/>
</dbReference>
<comment type="subcellular location">
    <subcellularLocation>
        <location evidence="1">Cell outer membrane</location>
    </subcellularLocation>
</comment>
<dbReference type="InterPro" id="IPR012910">
    <property type="entry name" value="Plug_dom"/>
</dbReference>
<keyword evidence="7" id="KW-1185">Reference proteome</keyword>
<dbReference type="InterPro" id="IPR008969">
    <property type="entry name" value="CarboxyPept-like_regulatory"/>
</dbReference>
<keyword evidence="3" id="KW-0472">Membrane</keyword>
<gene>
    <name evidence="6" type="ORF">ATK78_2778</name>
</gene>
<dbReference type="SUPFAM" id="SSF49464">
    <property type="entry name" value="Carboxypeptidase regulatory domain-like"/>
    <property type="match status" value="1"/>
</dbReference>
<accession>A0A4R6SU21</accession>
<comment type="caution">
    <text evidence="6">The sequence shown here is derived from an EMBL/GenBank/DDBJ whole genome shotgun (WGS) entry which is preliminary data.</text>
</comment>
<dbReference type="GO" id="GO:0009279">
    <property type="term" value="C:cell outer membrane"/>
    <property type="evidence" value="ECO:0007669"/>
    <property type="project" value="UniProtKB-SubCell"/>
</dbReference>
<dbReference type="Proteomes" id="UP000295620">
    <property type="component" value="Unassembled WGS sequence"/>
</dbReference>
<protein>
    <submittedName>
        <fullName evidence="6">Outer membrane receptor protein involved in Fe transport</fullName>
    </submittedName>
</protein>
<reference evidence="6 7" key="1">
    <citation type="submission" date="2019-03" db="EMBL/GenBank/DDBJ databases">
        <title>Genomic Encyclopedia of Archaeal and Bacterial Type Strains, Phase II (KMG-II): from individual species to whole genera.</title>
        <authorList>
            <person name="Goeker M."/>
        </authorList>
    </citation>
    <scope>NUCLEOTIDE SEQUENCE [LARGE SCALE GENOMIC DNA]</scope>
    <source>
        <strain evidence="6 7">DSM 19035</strain>
    </source>
</reference>
<dbReference type="EMBL" id="SNYC01000005">
    <property type="protein sequence ID" value="TDQ08270.1"/>
    <property type="molecule type" value="Genomic_DNA"/>
</dbReference>
<dbReference type="Gene3D" id="2.40.170.20">
    <property type="entry name" value="TonB-dependent receptor, beta-barrel domain"/>
    <property type="match status" value="1"/>
</dbReference>
<dbReference type="SUPFAM" id="SSF56935">
    <property type="entry name" value="Porins"/>
    <property type="match status" value="1"/>
</dbReference>
<keyword evidence="2" id="KW-0813">Transport</keyword>
<evidence type="ECO:0000259" key="5">
    <source>
        <dbReference type="SMART" id="SM00965"/>
    </source>
</evidence>
<dbReference type="SMART" id="SM00965">
    <property type="entry name" value="STN"/>
    <property type="match status" value="1"/>
</dbReference>
<evidence type="ECO:0000313" key="6">
    <source>
        <dbReference type="EMBL" id="TDQ08270.1"/>
    </source>
</evidence>
<name>A0A4R6SU21_9SPHI</name>
<dbReference type="Pfam" id="PF07660">
    <property type="entry name" value="STN"/>
    <property type="match status" value="1"/>
</dbReference>
<dbReference type="InterPro" id="IPR037066">
    <property type="entry name" value="Plug_dom_sf"/>
</dbReference>
<dbReference type="Pfam" id="PF13620">
    <property type="entry name" value="CarboxypepD_reg"/>
    <property type="match status" value="1"/>
</dbReference>
<evidence type="ECO:0000256" key="4">
    <source>
        <dbReference type="ARBA" id="ARBA00023237"/>
    </source>
</evidence>
<keyword evidence="4" id="KW-0998">Cell outer membrane</keyword>
<dbReference type="Pfam" id="PF07715">
    <property type="entry name" value="Plug"/>
    <property type="match status" value="1"/>
</dbReference>
<feature type="domain" description="Secretin/TonB short N-terminal" evidence="5">
    <location>
        <begin position="77"/>
        <end position="128"/>
    </location>
</feature>
<evidence type="ECO:0000256" key="1">
    <source>
        <dbReference type="ARBA" id="ARBA00004442"/>
    </source>
</evidence>
<dbReference type="Gene3D" id="2.170.130.10">
    <property type="entry name" value="TonB-dependent receptor, plug domain"/>
    <property type="match status" value="1"/>
</dbReference>
<dbReference type="InterPro" id="IPR036942">
    <property type="entry name" value="Beta-barrel_TonB_sf"/>
</dbReference>
<dbReference type="AlphaFoldDB" id="A0A4R6SU21"/>
<evidence type="ECO:0000256" key="2">
    <source>
        <dbReference type="ARBA" id="ARBA00022448"/>
    </source>
</evidence>
<dbReference type="Gene3D" id="2.60.40.1120">
    <property type="entry name" value="Carboxypeptidase-like, regulatory domain"/>
    <property type="match status" value="1"/>
</dbReference>
<dbReference type="PANTHER" id="PTHR40980:SF4">
    <property type="entry name" value="TONB-DEPENDENT RECEPTOR-LIKE BETA-BARREL DOMAIN-CONTAINING PROTEIN"/>
    <property type="match status" value="1"/>
</dbReference>
<dbReference type="InterPro" id="IPR011662">
    <property type="entry name" value="Secretin/TonB_short_N"/>
</dbReference>
<evidence type="ECO:0000313" key="7">
    <source>
        <dbReference type="Proteomes" id="UP000295620"/>
    </source>
</evidence>
<organism evidence="6 7">
    <name type="scientific">Pedobacter metabolipauper</name>
    <dbReference type="NCBI Taxonomy" id="425513"/>
    <lineage>
        <taxon>Bacteria</taxon>
        <taxon>Pseudomonadati</taxon>
        <taxon>Bacteroidota</taxon>
        <taxon>Sphingobacteriia</taxon>
        <taxon>Sphingobacteriales</taxon>
        <taxon>Sphingobacteriaceae</taxon>
        <taxon>Pedobacter</taxon>
    </lineage>
</organism>
<sequence>MENKFKQMKQILNGVLFNLFKLMKLSALTCIVIAAMGGTLLARPAYTQSITAVKTSVNMKSISRDKVLQQLQQSTGFNFMYNKALIGGNTIISLHLENESVKKILDRLFQNTNVGYRQVEEDIYLYEKRVAQQPGRISGKIVDEKGEGMPGANIKVTTGGKGVQSNVDGTYSLELPAGTYTLEISYLSYQTQRITNVIVTIGKNTPLDIAMKGAANALSEVVVTSGYKKASIAGLYAQQQNTAEISNGISAEQIAATPDKNVGDVLKRIAGVSTNDNRRVVIRGIAERYNVAMLDGVTLPSTDVQVRDFEFDIIPSNLIDNVVVSKGFTPDMSFGFGGGLVQISTLTIPNKDFITFNFGSKYNDASTGKDFLGYQRGKSDYFAFDDGGRKDHFPKDLFFYSTDRYSPGRPYDDVTPPGSGMTPITPAMIAEQNKKIGGTERLGTRIYTARPSQNFQFSLGESYHAGKGRLGFVGSLSYRNEQMIDDISHFERGVWAKNTANSYDAITGKEIHETGSKQYNFNTNWAALLNGGWEMGNHKLFTRNFYSRSLQSRFIRISGWGNDIGFGDNPAVTENDSPKFIELLQTKLSGEHRFGQLLLDWNVARNKISNNEYDAVEASLVPEGTANGIVYSYFPNSVTDPGVGVFNRAQYLYDEDNLMADIAASYLVKIGKQNQKIKAGYQYLKRHGKYDWNILPVGSLNGARYRGIPVQEWSKYFEFNDPLNDIFYYPGSFSLNGYEGKNTNAAFFGMVDNRIFSWMRLVWGIRAESYVYEEIKDANSGISQHLDEQAEAKRRYVDPATGQLVHKYLDAATEEQKWRYLPSVNMTLTPFKDFNIRGSYAQSVVRPSLIENSGFSRLNPTIGRIQHNVGVLSTIIDHYDSKIEWYPAPGEVLSVGYFYKYFKNPVELYLDITNSSQSIDAITGNSDWAKVRGWEFDFRKSLSFLYAGWKPLANMFVSANLTLQNSEVQASRFNYTSFGEGTYDKEGLSYAYREKVLLKEKRPLYGQVPVLYNLGLLYSGDRLSLNVVYNHMGYKTFTVGMMPEFVEYERPRNQLDAQIGYAFLKNKGLKMKLNLSNLSDNPYRFYVNNGTTYKVKPNATPGLLEWSDRYEWKYGFSEKYEEGYYETSEDGKTKMRIGDTDTFTRKIGRSMSLSLSYSF</sequence>
<proteinExistence type="predicted"/>